<comment type="subcellular location">
    <subcellularLocation>
        <location evidence="1">Membrane</location>
    </subcellularLocation>
</comment>
<dbReference type="AlphaFoldDB" id="A0A0N4ZM47"/>
<evidence type="ECO:0000256" key="5">
    <source>
        <dbReference type="SAM" id="Phobius"/>
    </source>
</evidence>
<keyword evidence="2 5" id="KW-0812">Transmembrane</keyword>
<reference evidence="8" key="1">
    <citation type="submission" date="2017-02" db="UniProtKB">
        <authorList>
            <consortium name="WormBaseParasite"/>
        </authorList>
    </citation>
    <scope>IDENTIFICATION</scope>
</reference>
<keyword evidence="7" id="KW-1185">Reference proteome</keyword>
<dbReference type="GO" id="GO:0016020">
    <property type="term" value="C:membrane"/>
    <property type="evidence" value="ECO:0007669"/>
    <property type="project" value="UniProtKB-SubCell"/>
</dbReference>
<dbReference type="Gene3D" id="1.20.1070.10">
    <property type="entry name" value="Rhodopsin 7-helix transmembrane proteins"/>
    <property type="match status" value="1"/>
</dbReference>
<dbReference type="CDD" id="cd00637">
    <property type="entry name" value="7tm_classA_rhodopsin-like"/>
    <property type="match status" value="1"/>
</dbReference>
<keyword evidence="3 5" id="KW-1133">Transmembrane helix</keyword>
<dbReference type="InterPro" id="IPR019430">
    <property type="entry name" value="7TM_GPCR_serpentine_rcpt_Srx"/>
</dbReference>
<name>A0A0N4ZM47_PARTI</name>
<evidence type="ECO:0000259" key="6">
    <source>
        <dbReference type="PROSITE" id="PS50262"/>
    </source>
</evidence>
<evidence type="ECO:0000256" key="1">
    <source>
        <dbReference type="ARBA" id="ARBA00004370"/>
    </source>
</evidence>
<dbReference type="Proteomes" id="UP000038045">
    <property type="component" value="Unplaced"/>
</dbReference>
<feature type="transmembrane region" description="Helical" evidence="5">
    <location>
        <begin position="83"/>
        <end position="105"/>
    </location>
</feature>
<feature type="transmembrane region" description="Helical" evidence="5">
    <location>
        <begin position="214"/>
        <end position="234"/>
    </location>
</feature>
<feature type="transmembrane region" description="Helical" evidence="5">
    <location>
        <begin position="254"/>
        <end position="281"/>
    </location>
</feature>
<feature type="transmembrane region" description="Helical" evidence="5">
    <location>
        <begin position="167"/>
        <end position="193"/>
    </location>
</feature>
<keyword evidence="4 5" id="KW-0472">Membrane</keyword>
<feature type="transmembrane region" description="Helical" evidence="5">
    <location>
        <begin position="40"/>
        <end position="63"/>
    </location>
</feature>
<evidence type="ECO:0000256" key="4">
    <source>
        <dbReference type="ARBA" id="ARBA00023136"/>
    </source>
</evidence>
<dbReference type="PANTHER" id="PTHR31552:SF8">
    <property type="entry name" value="SERPENTINE RECEPTOR CLASS GAMMA"/>
    <property type="match status" value="1"/>
</dbReference>
<dbReference type="WBParaSite" id="PTRK_0000960750.1">
    <property type="protein sequence ID" value="PTRK_0000960750.1"/>
    <property type="gene ID" value="PTRK_0000960750"/>
</dbReference>
<sequence length="282" mass="33114">MNGLEIFHWIYSIPSYILYLLFTLMLAYKVIKKEITLENTFYILIFWKCIIDILLQVTILFFTGTIKFSYMKPFFEENNWVCAIFYLLSTFCYTATFEITTVMSINRFVAIKYPLKYEKIFTSKNLFLLFLITLATSSFIGIYSYTFECKYFIDTKQSYVSYTTDSGAYFVSSYTLGFYLPLIVISSVINGLTIKKFRVMTKNSVVDTKADNNLLIYSITSFLGLFLFFIFYFLKAISVYVARDNLTYLTSIAIPFAIDIETFGLFYISLITKYVFFYLFIC</sequence>
<protein>
    <submittedName>
        <fullName evidence="8">G_PROTEIN_RECEP_F1_2 domain-containing protein</fullName>
    </submittedName>
</protein>
<accession>A0A0N4ZM47</accession>
<feature type="transmembrane region" description="Helical" evidence="5">
    <location>
        <begin position="126"/>
        <end position="147"/>
    </location>
</feature>
<evidence type="ECO:0000313" key="8">
    <source>
        <dbReference type="WBParaSite" id="PTRK_0000960750.1"/>
    </source>
</evidence>
<evidence type="ECO:0000313" key="7">
    <source>
        <dbReference type="Proteomes" id="UP000038045"/>
    </source>
</evidence>
<evidence type="ECO:0000256" key="3">
    <source>
        <dbReference type="ARBA" id="ARBA00022989"/>
    </source>
</evidence>
<proteinExistence type="predicted"/>
<dbReference type="Pfam" id="PF10328">
    <property type="entry name" value="7TM_GPCR_Srx"/>
    <property type="match status" value="1"/>
</dbReference>
<dbReference type="PROSITE" id="PS50262">
    <property type="entry name" value="G_PROTEIN_RECEP_F1_2"/>
    <property type="match status" value="1"/>
</dbReference>
<evidence type="ECO:0000256" key="2">
    <source>
        <dbReference type="ARBA" id="ARBA00022692"/>
    </source>
</evidence>
<dbReference type="InterPro" id="IPR017452">
    <property type="entry name" value="GPCR_Rhodpsn_7TM"/>
</dbReference>
<feature type="domain" description="G-protein coupled receptors family 1 profile" evidence="6">
    <location>
        <begin position="22"/>
        <end position="276"/>
    </location>
</feature>
<dbReference type="SUPFAM" id="SSF81321">
    <property type="entry name" value="Family A G protein-coupled receptor-like"/>
    <property type="match status" value="1"/>
</dbReference>
<organism evidence="7 8">
    <name type="scientific">Parastrongyloides trichosuri</name>
    <name type="common">Possum-specific nematode worm</name>
    <dbReference type="NCBI Taxonomy" id="131310"/>
    <lineage>
        <taxon>Eukaryota</taxon>
        <taxon>Metazoa</taxon>
        <taxon>Ecdysozoa</taxon>
        <taxon>Nematoda</taxon>
        <taxon>Chromadorea</taxon>
        <taxon>Rhabditida</taxon>
        <taxon>Tylenchina</taxon>
        <taxon>Panagrolaimomorpha</taxon>
        <taxon>Strongyloidoidea</taxon>
        <taxon>Strongyloididae</taxon>
        <taxon>Parastrongyloides</taxon>
    </lineage>
</organism>
<feature type="transmembrane region" description="Helical" evidence="5">
    <location>
        <begin position="6"/>
        <end position="28"/>
    </location>
</feature>
<dbReference type="PANTHER" id="PTHR31552">
    <property type="entry name" value="SERPENTINE RECEPTOR CLASS GAMMA"/>
    <property type="match status" value="1"/>
</dbReference>